<accession>B1C8C7</accession>
<evidence type="ECO:0000313" key="1">
    <source>
        <dbReference type="EMBL" id="EDS73264.1"/>
    </source>
</evidence>
<gene>
    <name evidence="1" type="ORF">ANASTE_00984</name>
</gene>
<reference evidence="1" key="2">
    <citation type="submission" date="2013-08" db="EMBL/GenBank/DDBJ databases">
        <title>Draft genome sequence of Anaerofustis stercorihominis (DSM 17244).</title>
        <authorList>
            <person name="Sudarsanam P."/>
            <person name="Ley R."/>
            <person name="Guruge J."/>
            <person name="Turnbaugh P.J."/>
            <person name="Mahowald M."/>
            <person name="Liep D."/>
            <person name="Gordon J."/>
        </authorList>
    </citation>
    <scope>NUCLEOTIDE SEQUENCE</scope>
    <source>
        <strain evidence="1">DSM 17244</strain>
    </source>
</reference>
<comment type="caution">
    <text evidence="1">The sequence shown here is derived from an EMBL/GenBank/DDBJ whole genome shotgun (WGS) entry which is preliminary data.</text>
</comment>
<name>B1C8C7_9FIRM</name>
<dbReference type="EMBL" id="ABIL02000005">
    <property type="protein sequence ID" value="EDS73264.1"/>
    <property type="molecule type" value="Genomic_DNA"/>
</dbReference>
<sequence>MPMGWESDCFTKCGQHFVENPVVLSLRGLSGDFLALFNLLKSAGVLGAEPLGIF</sequence>
<dbReference type="AlphaFoldDB" id="B1C8C7"/>
<dbReference type="HOGENOM" id="CLU_3039860_0_0_9"/>
<protein>
    <submittedName>
        <fullName evidence="1">Uncharacterized protein</fullName>
    </submittedName>
</protein>
<dbReference type="Proteomes" id="UP000005178">
    <property type="component" value="Unassembled WGS sequence"/>
</dbReference>
<organism evidence="1 2">
    <name type="scientific">Anaerofustis stercorihominis DSM 17244</name>
    <dbReference type="NCBI Taxonomy" id="445971"/>
    <lineage>
        <taxon>Bacteria</taxon>
        <taxon>Bacillati</taxon>
        <taxon>Bacillota</taxon>
        <taxon>Clostridia</taxon>
        <taxon>Eubacteriales</taxon>
        <taxon>Eubacteriaceae</taxon>
        <taxon>Anaerofustis</taxon>
    </lineage>
</organism>
<evidence type="ECO:0000313" key="2">
    <source>
        <dbReference type="Proteomes" id="UP000005178"/>
    </source>
</evidence>
<reference evidence="1" key="1">
    <citation type="submission" date="2008-01" db="EMBL/GenBank/DDBJ databases">
        <authorList>
            <person name="Fulton L."/>
            <person name="Clifton S."/>
            <person name="Fulton B."/>
            <person name="Xu J."/>
            <person name="Minx P."/>
            <person name="Pepin K.H."/>
            <person name="Johnson M."/>
            <person name="Thiruvilangam P."/>
            <person name="Bhonagiri V."/>
            <person name="Nash W.E."/>
            <person name="Mardis E.R."/>
            <person name="Wilson R.K."/>
        </authorList>
    </citation>
    <scope>NUCLEOTIDE SEQUENCE [LARGE SCALE GENOMIC DNA]</scope>
    <source>
        <strain evidence="1">DSM 17244</strain>
    </source>
</reference>
<proteinExistence type="predicted"/>
<keyword evidence="2" id="KW-1185">Reference proteome</keyword>
<dbReference type="STRING" id="445971.ANASTE_00984"/>